<evidence type="ECO:0000313" key="2">
    <source>
        <dbReference type="Proteomes" id="UP000324222"/>
    </source>
</evidence>
<organism evidence="1 2">
    <name type="scientific">Portunus trituberculatus</name>
    <name type="common">Swimming crab</name>
    <name type="synonym">Neptunus trituberculatus</name>
    <dbReference type="NCBI Taxonomy" id="210409"/>
    <lineage>
        <taxon>Eukaryota</taxon>
        <taxon>Metazoa</taxon>
        <taxon>Ecdysozoa</taxon>
        <taxon>Arthropoda</taxon>
        <taxon>Crustacea</taxon>
        <taxon>Multicrustacea</taxon>
        <taxon>Malacostraca</taxon>
        <taxon>Eumalacostraca</taxon>
        <taxon>Eucarida</taxon>
        <taxon>Decapoda</taxon>
        <taxon>Pleocyemata</taxon>
        <taxon>Brachyura</taxon>
        <taxon>Eubrachyura</taxon>
        <taxon>Portunoidea</taxon>
        <taxon>Portunidae</taxon>
        <taxon>Portuninae</taxon>
        <taxon>Portunus</taxon>
    </lineage>
</organism>
<gene>
    <name evidence="1" type="ORF">E2C01_041215</name>
</gene>
<reference evidence="1 2" key="1">
    <citation type="submission" date="2019-05" db="EMBL/GenBank/DDBJ databases">
        <title>Another draft genome of Portunus trituberculatus and its Hox gene families provides insights of decapod evolution.</title>
        <authorList>
            <person name="Jeong J.-H."/>
            <person name="Song I."/>
            <person name="Kim S."/>
            <person name="Choi T."/>
            <person name="Kim D."/>
            <person name="Ryu S."/>
            <person name="Kim W."/>
        </authorList>
    </citation>
    <scope>NUCLEOTIDE SEQUENCE [LARGE SCALE GENOMIC DNA]</scope>
    <source>
        <tissue evidence="1">Muscle</tissue>
    </source>
</reference>
<name>A0A5B7FQ34_PORTR</name>
<protein>
    <submittedName>
        <fullName evidence="1">Uncharacterized protein</fullName>
    </submittedName>
</protein>
<dbReference type="OrthoDB" id="29773at2759"/>
<comment type="caution">
    <text evidence="1">The sequence shown here is derived from an EMBL/GenBank/DDBJ whole genome shotgun (WGS) entry which is preliminary data.</text>
</comment>
<dbReference type="EMBL" id="VSRR010007754">
    <property type="protein sequence ID" value="MPC47467.1"/>
    <property type="molecule type" value="Genomic_DNA"/>
</dbReference>
<dbReference type="AlphaFoldDB" id="A0A5B7FQ34"/>
<evidence type="ECO:0000313" key="1">
    <source>
        <dbReference type="EMBL" id="MPC47467.1"/>
    </source>
</evidence>
<accession>A0A5B7FQ34</accession>
<dbReference type="Proteomes" id="UP000324222">
    <property type="component" value="Unassembled WGS sequence"/>
</dbReference>
<sequence>MLGMMLYNDVIILPFLRSCGVIQDQRVPETIPVLEGVDEVDKGSTYGGTVDPF</sequence>
<proteinExistence type="predicted"/>
<keyword evidence="2" id="KW-1185">Reference proteome</keyword>